<dbReference type="GO" id="GO:0008800">
    <property type="term" value="F:beta-lactamase activity"/>
    <property type="evidence" value="ECO:0007669"/>
    <property type="project" value="UniProtKB-UniRule"/>
</dbReference>
<evidence type="ECO:0000313" key="10">
    <source>
        <dbReference type="EMBL" id="ACJ00133.1"/>
    </source>
</evidence>
<dbReference type="EMBL" id="CP000613">
    <property type="protein sequence ID" value="ACJ00133.1"/>
    <property type="molecule type" value="Genomic_DNA"/>
</dbReference>
<evidence type="ECO:0000313" key="11">
    <source>
        <dbReference type="Proteomes" id="UP000001591"/>
    </source>
</evidence>
<dbReference type="AlphaFoldDB" id="B6IV09"/>
<keyword evidence="11" id="KW-1185">Reference proteome</keyword>
<dbReference type="Proteomes" id="UP000001591">
    <property type="component" value="Chromosome"/>
</dbReference>
<feature type="modified residue" description="N6-carboxylysine" evidence="6">
    <location>
        <position position="68"/>
    </location>
</feature>
<dbReference type="GO" id="GO:0017001">
    <property type="term" value="P:antibiotic catabolic process"/>
    <property type="evidence" value="ECO:0007669"/>
    <property type="project" value="InterPro"/>
</dbReference>
<dbReference type="PROSITE" id="PS00337">
    <property type="entry name" value="BETA_LACTAMASE_D"/>
    <property type="match status" value="1"/>
</dbReference>
<name>B6IV09_RHOCS</name>
<dbReference type="InterPro" id="IPR002137">
    <property type="entry name" value="Beta-lactam_class-D_AS"/>
</dbReference>
<dbReference type="GO" id="GO:0008658">
    <property type="term" value="F:penicillin binding"/>
    <property type="evidence" value="ECO:0007669"/>
    <property type="project" value="InterPro"/>
</dbReference>
<feature type="chain" id="PRO_5002844510" description="Beta-lactamase" evidence="8">
    <location>
        <begin position="35"/>
        <end position="281"/>
    </location>
</feature>
<dbReference type="NCBIfam" id="NF000270">
    <property type="entry name" value="bla_class_D_alt"/>
    <property type="match status" value="1"/>
</dbReference>
<protein>
    <recommendedName>
        <fullName evidence="2 7">Beta-lactamase</fullName>
        <ecNumber evidence="2 7">3.5.2.6</ecNumber>
    </recommendedName>
</protein>
<dbReference type="Pfam" id="PF00905">
    <property type="entry name" value="Transpeptidase"/>
    <property type="match status" value="1"/>
</dbReference>
<evidence type="ECO:0000256" key="2">
    <source>
        <dbReference type="ARBA" id="ARBA00012865"/>
    </source>
</evidence>
<dbReference type="InterPro" id="IPR001460">
    <property type="entry name" value="PCN-bd_Tpept"/>
</dbReference>
<dbReference type="HOGENOM" id="CLU_035412_2_0_5"/>
<reference evidence="10 11" key="1">
    <citation type="journal article" date="2010" name="BMC Genomics">
        <title>Metabolic flexibility revealed in the genome of the cyst-forming alpha-1 proteobacterium Rhodospirillum centenum.</title>
        <authorList>
            <person name="Lu Y.K."/>
            <person name="Marden J."/>
            <person name="Han M."/>
            <person name="Swingley W.D."/>
            <person name="Mastrian S.D."/>
            <person name="Chowdhury S.R."/>
            <person name="Hao J."/>
            <person name="Helmy T."/>
            <person name="Kim S."/>
            <person name="Kurdoglu A.A."/>
            <person name="Matthies H.J."/>
            <person name="Rollo D."/>
            <person name="Stothard P."/>
            <person name="Blankenship R.E."/>
            <person name="Bauer C.E."/>
            <person name="Touchman J.W."/>
        </authorList>
    </citation>
    <scope>NUCLEOTIDE SEQUENCE [LARGE SCALE GENOMIC DNA]</scope>
    <source>
        <strain evidence="11">ATCC 51521 / SW</strain>
    </source>
</reference>
<evidence type="ECO:0000256" key="5">
    <source>
        <dbReference type="ARBA" id="ARBA00023251"/>
    </source>
</evidence>
<accession>B6IV09</accession>
<dbReference type="EC" id="3.5.2.6" evidence="2 7"/>
<dbReference type="STRING" id="414684.RC1_2760"/>
<evidence type="ECO:0000259" key="9">
    <source>
        <dbReference type="Pfam" id="PF00905"/>
    </source>
</evidence>
<evidence type="ECO:0000256" key="3">
    <source>
        <dbReference type="ARBA" id="ARBA00022729"/>
    </source>
</evidence>
<evidence type="ECO:0000256" key="6">
    <source>
        <dbReference type="PIRSR" id="PIRSR602137-50"/>
    </source>
</evidence>
<dbReference type="GO" id="GO:0046677">
    <property type="term" value="P:response to antibiotic"/>
    <property type="evidence" value="ECO:0007669"/>
    <property type="project" value="UniProtKB-UniRule"/>
</dbReference>
<gene>
    <name evidence="10" type="primary">bla</name>
    <name evidence="10" type="ordered locus">RC1_2760</name>
</gene>
<evidence type="ECO:0000256" key="8">
    <source>
        <dbReference type="SAM" id="SignalP"/>
    </source>
</evidence>
<dbReference type="KEGG" id="rce:RC1_2760"/>
<evidence type="ECO:0000256" key="4">
    <source>
        <dbReference type="ARBA" id="ARBA00022801"/>
    </source>
</evidence>
<feature type="signal peptide" evidence="8">
    <location>
        <begin position="1"/>
        <end position="34"/>
    </location>
</feature>
<evidence type="ECO:0000256" key="7">
    <source>
        <dbReference type="RuleBase" id="RU361140"/>
    </source>
</evidence>
<comment type="catalytic activity">
    <reaction evidence="7">
        <text>a beta-lactam + H2O = a substituted beta-amino acid</text>
        <dbReference type="Rhea" id="RHEA:20401"/>
        <dbReference type="ChEBI" id="CHEBI:15377"/>
        <dbReference type="ChEBI" id="CHEBI:35627"/>
        <dbReference type="ChEBI" id="CHEBI:140347"/>
        <dbReference type="EC" id="3.5.2.6"/>
    </reaction>
</comment>
<organism evidence="10 11">
    <name type="scientific">Rhodospirillum centenum (strain ATCC 51521 / SW)</name>
    <dbReference type="NCBI Taxonomy" id="414684"/>
    <lineage>
        <taxon>Bacteria</taxon>
        <taxon>Pseudomonadati</taxon>
        <taxon>Pseudomonadota</taxon>
        <taxon>Alphaproteobacteria</taxon>
        <taxon>Rhodospirillales</taxon>
        <taxon>Rhodospirillaceae</taxon>
        <taxon>Rhodospirillum</taxon>
    </lineage>
</organism>
<keyword evidence="3 8" id="KW-0732">Signal</keyword>
<keyword evidence="5 7" id="KW-0046">Antibiotic resistance</keyword>
<feature type="active site" description="Acyl-ester intermediate" evidence="6">
    <location>
        <position position="65"/>
    </location>
</feature>
<dbReference type="OrthoDB" id="9762883at2"/>
<evidence type="ECO:0000256" key="1">
    <source>
        <dbReference type="ARBA" id="ARBA00007898"/>
    </source>
</evidence>
<sequence>MRPTAGWRTRRTAALVTAGLAAVLFCLPPAAARAEPACSLVVEAADGTVIAREGPDCAVPASPASTFKVALALIGFDSGILEGPHAPAWPYREEYDAPLESWKRTIDPSAWLAESVIWYSQELTRRLGMARFQAYVDRLDYGNRDLSGNPGKHDGLTRAWLSSSLKITPVAQAALLRRLLAGTLPVSTAAQEKTRATMTPAGPVAGWAVRGKTGTGFQPGADGTPDRSRPFGWYVGWAEKDGRALVFVHLLKDGPGDDGSPAGPRARAALLERLERLLPAL</sequence>
<feature type="domain" description="Penicillin-binding protein transpeptidase" evidence="9">
    <location>
        <begin position="57"/>
        <end position="269"/>
    </location>
</feature>
<dbReference type="InterPro" id="IPR012338">
    <property type="entry name" value="Beta-lactam/transpept-like"/>
</dbReference>
<dbReference type="eggNOG" id="COG2602">
    <property type="taxonomic scope" value="Bacteria"/>
</dbReference>
<dbReference type="SUPFAM" id="SSF56601">
    <property type="entry name" value="beta-lactamase/transpeptidase-like"/>
    <property type="match status" value="1"/>
</dbReference>
<keyword evidence="4 7" id="KW-0378">Hydrolase</keyword>
<proteinExistence type="inferred from homology"/>
<dbReference type="Gene3D" id="3.40.710.10">
    <property type="entry name" value="DD-peptidase/beta-lactamase superfamily"/>
    <property type="match status" value="1"/>
</dbReference>
<comment type="similarity">
    <text evidence="1 7">Belongs to the class-D beta-lactamase family.</text>
</comment>